<name>A0A4R2LLF5_9GAMM</name>
<gene>
    <name evidence="4" type="primary">cysH</name>
    <name evidence="6" type="ORF">EV699_11521</name>
</gene>
<dbReference type="EC" id="1.8.4.8" evidence="4"/>
<dbReference type="RefSeq" id="WP_132543770.1">
    <property type="nucleotide sequence ID" value="NZ_SLWY01000015.1"/>
</dbReference>
<dbReference type="PIRSF" id="PIRSF000857">
    <property type="entry name" value="PAPS_reductase"/>
    <property type="match status" value="1"/>
</dbReference>
<dbReference type="PANTHER" id="PTHR46509:SF1">
    <property type="entry name" value="PHOSPHOADENOSINE PHOSPHOSULFATE REDUCTASE"/>
    <property type="match status" value="1"/>
</dbReference>
<dbReference type="NCBIfam" id="NF002537">
    <property type="entry name" value="PRK02090.1"/>
    <property type="match status" value="1"/>
</dbReference>
<comment type="subcellular location">
    <subcellularLocation>
        <location evidence="4">Cytoplasm</location>
    </subcellularLocation>
</comment>
<comment type="similarity">
    <text evidence="1 4">Belongs to the PAPS reductase family. CysH subfamily.</text>
</comment>
<dbReference type="PANTHER" id="PTHR46509">
    <property type="entry name" value="PHOSPHOADENOSINE PHOSPHOSULFATE REDUCTASE"/>
    <property type="match status" value="1"/>
</dbReference>
<comment type="caution">
    <text evidence="4">Lacks conserved residue(s) required for the propagation of feature annotation.</text>
</comment>
<accession>A0A4R2LLF5</accession>
<evidence type="ECO:0000256" key="3">
    <source>
        <dbReference type="ARBA" id="ARBA00023002"/>
    </source>
</evidence>
<dbReference type="AlphaFoldDB" id="A0A4R2LLF5"/>
<dbReference type="GO" id="GO:0004604">
    <property type="term" value="F:phosphoadenylyl-sulfate reductase (thioredoxin) activity"/>
    <property type="evidence" value="ECO:0007669"/>
    <property type="project" value="UniProtKB-UniRule"/>
</dbReference>
<dbReference type="UniPathway" id="UPA00140">
    <property type="reaction ID" value="UER00206"/>
</dbReference>
<organism evidence="6 7">
    <name type="scientific">Plasticicumulans lactativorans</name>
    <dbReference type="NCBI Taxonomy" id="1133106"/>
    <lineage>
        <taxon>Bacteria</taxon>
        <taxon>Pseudomonadati</taxon>
        <taxon>Pseudomonadota</taxon>
        <taxon>Gammaproteobacteria</taxon>
        <taxon>Candidatus Competibacteraceae</taxon>
        <taxon>Plasticicumulans</taxon>
    </lineage>
</organism>
<evidence type="ECO:0000313" key="6">
    <source>
        <dbReference type="EMBL" id="TCO80245.1"/>
    </source>
</evidence>
<dbReference type="InterPro" id="IPR014729">
    <property type="entry name" value="Rossmann-like_a/b/a_fold"/>
</dbReference>
<comment type="caution">
    <text evidence="6">The sequence shown here is derived from an EMBL/GenBank/DDBJ whole genome shotgun (WGS) entry which is preliminary data.</text>
</comment>
<keyword evidence="7" id="KW-1185">Reference proteome</keyword>
<dbReference type="Proteomes" id="UP000295765">
    <property type="component" value="Unassembled WGS sequence"/>
</dbReference>
<evidence type="ECO:0000256" key="2">
    <source>
        <dbReference type="ARBA" id="ARBA00022490"/>
    </source>
</evidence>
<dbReference type="InterPro" id="IPR011800">
    <property type="entry name" value="PAPS_reductase_CysH"/>
</dbReference>
<dbReference type="SUPFAM" id="SSF52402">
    <property type="entry name" value="Adenine nucleotide alpha hydrolases-like"/>
    <property type="match status" value="1"/>
</dbReference>
<feature type="active site" description="Nucleophile; cysteine thiosulfonate intermediate" evidence="4">
    <location>
        <position position="236"/>
    </location>
</feature>
<dbReference type="InterPro" id="IPR004511">
    <property type="entry name" value="PAPS/APS_Rdtase"/>
</dbReference>
<feature type="domain" description="Phosphoadenosine phosphosulphate reductase" evidence="5">
    <location>
        <begin position="45"/>
        <end position="216"/>
    </location>
</feature>
<dbReference type="GO" id="GO:0070814">
    <property type="term" value="P:hydrogen sulfide biosynthetic process"/>
    <property type="evidence" value="ECO:0007669"/>
    <property type="project" value="UniProtKB-UniRule"/>
</dbReference>
<keyword evidence="2 4" id="KW-0963">Cytoplasm</keyword>
<dbReference type="FunFam" id="3.40.50.620:FF:000043">
    <property type="entry name" value="Phosphoadenosine phosphosulfate reductase"/>
    <property type="match status" value="1"/>
</dbReference>
<comment type="pathway">
    <text evidence="4">Sulfur metabolism; hydrogen sulfide biosynthesis; sulfite from sulfate: step 3/3.</text>
</comment>
<evidence type="ECO:0000256" key="4">
    <source>
        <dbReference type="HAMAP-Rule" id="MF_00063"/>
    </source>
</evidence>
<dbReference type="NCBIfam" id="TIGR00434">
    <property type="entry name" value="cysH"/>
    <property type="match status" value="1"/>
</dbReference>
<sequence length="242" mass="28040">MSAQAHSVLVPFETPPTLAEINHRLESASAEERVAWAVERFDERLVLSSSFGAQAAVCLHLVTRQRPDIPVILIDTGYLFHETYRFIDALTERLDLNLHVYRSAQSPAWQEARYGRLWEQGLEGIERYNQINKVEPMQRALKELGAEAWIAGLRRQQARSRAHLDVVAQRNGRYKVHPIIDWTDRDVYRYLSAHDLPYHPLWEQGYVSIGDVHTTRRLADGMSEEETRFFGLKRECGLHEHV</sequence>
<dbReference type="HAMAP" id="MF_00063">
    <property type="entry name" value="CysH"/>
    <property type="match status" value="1"/>
</dbReference>
<proteinExistence type="inferred from homology"/>
<dbReference type="CDD" id="cd23945">
    <property type="entry name" value="PAPS_reductase"/>
    <property type="match status" value="1"/>
</dbReference>
<dbReference type="OrthoDB" id="9794018at2"/>
<evidence type="ECO:0000259" key="5">
    <source>
        <dbReference type="Pfam" id="PF01507"/>
    </source>
</evidence>
<evidence type="ECO:0000256" key="1">
    <source>
        <dbReference type="ARBA" id="ARBA00009732"/>
    </source>
</evidence>
<dbReference type="InterPro" id="IPR002500">
    <property type="entry name" value="PAPS_reduct_dom"/>
</dbReference>
<dbReference type="EMBL" id="SLWY01000015">
    <property type="protein sequence ID" value="TCO80245.1"/>
    <property type="molecule type" value="Genomic_DNA"/>
</dbReference>
<comment type="function">
    <text evidence="4">Catalyzes the formation of sulfite from phosphoadenosine 5'-phosphosulfate (PAPS) using thioredoxin as an electron donor.</text>
</comment>
<protein>
    <recommendedName>
        <fullName evidence="4">Phosphoadenosine 5'-phosphosulfate reductase</fullName>
        <shortName evidence="4">PAPS reductase</shortName>
        <ecNumber evidence="4">1.8.4.8</ecNumber>
    </recommendedName>
    <alternativeName>
        <fullName evidence="4">3'-phosphoadenylylsulfate reductase</fullName>
    </alternativeName>
    <alternativeName>
        <fullName evidence="4">PAPS reductase, thioredoxin dependent</fullName>
    </alternativeName>
    <alternativeName>
        <fullName evidence="4">PAPS sulfotransferase</fullName>
    </alternativeName>
    <alternativeName>
        <fullName evidence="4">PAdoPS reductase</fullName>
    </alternativeName>
</protein>
<dbReference type="NCBIfam" id="TIGR02057">
    <property type="entry name" value="PAPS_reductase"/>
    <property type="match status" value="1"/>
</dbReference>
<reference evidence="6 7" key="1">
    <citation type="submission" date="2019-03" db="EMBL/GenBank/DDBJ databases">
        <title>Genomic Encyclopedia of Type Strains, Phase IV (KMG-IV): sequencing the most valuable type-strain genomes for metagenomic binning, comparative biology and taxonomic classification.</title>
        <authorList>
            <person name="Goeker M."/>
        </authorList>
    </citation>
    <scope>NUCLEOTIDE SEQUENCE [LARGE SCALE GENOMIC DNA]</scope>
    <source>
        <strain evidence="6 7">DSM 25287</strain>
    </source>
</reference>
<dbReference type="Gene3D" id="3.40.50.620">
    <property type="entry name" value="HUPs"/>
    <property type="match status" value="1"/>
</dbReference>
<keyword evidence="3 4" id="KW-0560">Oxidoreductase</keyword>
<dbReference type="GO" id="GO:0005737">
    <property type="term" value="C:cytoplasm"/>
    <property type="evidence" value="ECO:0007669"/>
    <property type="project" value="UniProtKB-SubCell"/>
</dbReference>
<evidence type="ECO:0000313" key="7">
    <source>
        <dbReference type="Proteomes" id="UP000295765"/>
    </source>
</evidence>
<dbReference type="GO" id="GO:0019379">
    <property type="term" value="P:sulfate assimilation, phosphoadenylyl sulfate reduction by phosphoadenylyl-sulfate reductase (thioredoxin)"/>
    <property type="evidence" value="ECO:0007669"/>
    <property type="project" value="UniProtKB-UniRule"/>
</dbReference>
<comment type="catalytic activity">
    <reaction evidence="4">
        <text>[thioredoxin]-disulfide + sulfite + adenosine 3',5'-bisphosphate + 2 H(+) = [thioredoxin]-dithiol + 3'-phosphoadenylyl sulfate</text>
        <dbReference type="Rhea" id="RHEA:11724"/>
        <dbReference type="Rhea" id="RHEA-COMP:10698"/>
        <dbReference type="Rhea" id="RHEA-COMP:10700"/>
        <dbReference type="ChEBI" id="CHEBI:15378"/>
        <dbReference type="ChEBI" id="CHEBI:17359"/>
        <dbReference type="ChEBI" id="CHEBI:29950"/>
        <dbReference type="ChEBI" id="CHEBI:50058"/>
        <dbReference type="ChEBI" id="CHEBI:58339"/>
        <dbReference type="ChEBI" id="CHEBI:58343"/>
        <dbReference type="EC" id="1.8.4.8"/>
    </reaction>
</comment>
<dbReference type="Pfam" id="PF01507">
    <property type="entry name" value="PAPS_reduct"/>
    <property type="match status" value="1"/>
</dbReference>